<protein>
    <submittedName>
        <fullName evidence="4">GAK10 protein</fullName>
    </submittedName>
</protein>
<evidence type="ECO:0000313" key="5">
    <source>
        <dbReference type="Proteomes" id="UP000547499"/>
    </source>
</evidence>
<keyword evidence="1" id="KW-0519">Myristate</keyword>
<dbReference type="SUPFAM" id="SSF57756">
    <property type="entry name" value="Retrovirus zinc finger-like domains"/>
    <property type="match status" value="1"/>
</dbReference>
<feature type="domain" description="CCHC-type" evidence="3">
    <location>
        <begin position="77"/>
        <end position="91"/>
    </location>
</feature>
<organism evidence="4 5">
    <name type="scientific">Lanius ludovicianus</name>
    <name type="common">Loggerhead shrike</name>
    <dbReference type="NCBI Taxonomy" id="28713"/>
    <lineage>
        <taxon>Eukaryota</taxon>
        <taxon>Metazoa</taxon>
        <taxon>Chordata</taxon>
        <taxon>Craniata</taxon>
        <taxon>Vertebrata</taxon>
        <taxon>Euteleostomi</taxon>
        <taxon>Archelosauria</taxon>
        <taxon>Archosauria</taxon>
        <taxon>Dinosauria</taxon>
        <taxon>Saurischia</taxon>
        <taxon>Theropoda</taxon>
        <taxon>Coelurosauria</taxon>
        <taxon>Aves</taxon>
        <taxon>Neognathae</taxon>
        <taxon>Neoaves</taxon>
        <taxon>Telluraves</taxon>
        <taxon>Australaves</taxon>
        <taxon>Passeriformes</taxon>
        <taxon>Corvoidea</taxon>
        <taxon>Laniidae</taxon>
        <taxon>Lanius</taxon>
    </lineage>
</organism>
<keyword evidence="2" id="KW-0479">Metal-binding</keyword>
<dbReference type="Proteomes" id="UP000547499">
    <property type="component" value="Unassembled WGS sequence"/>
</dbReference>
<dbReference type="PROSITE" id="PS50158">
    <property type="entry name" value="ZF_CCHC"/>
    <property type="match status" value="1"/>
</dbReference>
<evidence type="ECO:0000256" key="1">
    <source>
        <dbReference type="ARBA" id="ARBA00022707"/>
    </source>
</evidence>
<dbReference type="GO" id="GO:0003676">
    <property type="term" value="F:nucleic acid binding"/>
    <property type="evidence" value="ECO:0007669"/>
    <property type="project" value="InterPro"/>
</dbReference>
<feature type="non-terminal residue" evidence="4">
    <location>
        <position position="154"/>
    </location>
</feature>
<dbReference type="InterPro" id="IPR050195">
    <property type="entry name" value="Primate_lentivir_Gag_pol-like"/>
</dbReference>
<keyword evidence="1" id="KW-0449">Lipoprotein</keyword>
<dbReference type="PANTHER" id="PTHR40389:SF2">
    <property type="entry name" value="ENDOGENOUS RETROVIRUS GROUP K MEMBER 24 GAG POLYPROTEIN-RELATED"/>
    <property type="match status" value="1"/>
</dbReference>
<dbReference type="Gene3D" id="1.10.1200.30">
    <property type="match status" value="1"/>
</dbReference>
<dbReference type="Gene3D" id="4.10.60.10">
    <property type="entry name" value="Zinc finger, CCHC-type"/>
    <property type="match status" value="1"/>
</dbReference>
<name>A0A7K5SHH4_LANLU</name>
<dbReference type="PANTHER" id="PTHR40389">
    <property type="entry name" value="ENDOGENOUS RETROVIRUS GROUP K MEMBER 24 GAG POLYPROTEIN-RELATED"/>
    <property type="match status" value="1"/>
</dbReference>
<proteinExistence type="predicted"/>
<dbReference type="Pfam" id="PF00098">
    <property type="entry name" value="zf-CCHC"/>
    <property type="match status" value="1"/>
</dbReference>
<dbReference type="InterPro" id="IPR001878">
    <property type="entry name" value="Znf_CCHC"/>
</dbReference>
<evidence type="ECO:0000259" key="3">
    <source>
        <dbReference type="PROSITE" id="PS50158"/>
    </source>
</evidence>
<keyword evidence="5" id="KW-1185">Reference proteome</keyword>
<dbReference type="Pfam" id="PF14787">
    <property type="entry name" value="zf-CCHC_5"/>
    <property type="match status" value="1"/>
</dbReference>
<keyword evidence="2" id="KW-0863">Zinc-finger</keyword>
<dbReference type="SUPFAM" id="SSF47353">
    <property type="entry name" value="Retrovirus capsid dimerization domain-like"/>
    <property type="match status" value="1"/>
</dbReference>
<accession>A0A7K5SHH4</accession>
<dbReference type="InterPro" id="IPR036875">
    <property type="entry name" value="Znf_CCHC_sf"/>
</dbReference>
<feature type="non-terminal residue" evidence="4">
    <location>
        <position position="1"/>
    </location>
</feature>
<keyword evidence="2" id="KW-0862">Zinc</keyword>
<dbReference type="InterPro" id="IPR008916">
    <property type="entry name" value="Retrov_capsid_C"/>
</dbReference>
<reference evidence="4 5" key="1">
    <citation type="submission" date="2019-09" db="EMBL/GenBank/DDBJ databases">
        <title>Bird 10,000 Genomes (B10K) Project - Family phase.</title>
        <authorList>
            <person name="Zhang G."/>
        </authorList>
    </citation>
    <scope>NUCLEOTIDE SEQUENCE [LARGE SCALE GENOMIC DNA]</scope>
    <source>
        <strain evidence="4">B10K-DU-001-65</strain>
        <tissue evidence="4">Muscle</tissue>
    </source>
</reference>
<sequence length="154" mass="16671">IKMQAAADAVLKSLSYENANNECKKALVSICNLTADAELADYIKACANISSEQYQRELIATAIAQQLQKAKATIKGFACGEEGHVQKQCPKGQKTNKKTNKPCPCCKKGLHCSSQCHSKFYKDGNPLQKQGNLNCGMWASVPQPSGAQFSQSPM</sequence>
<dbReference type="GO" id="GO:0008270">
    <property type="term" value="F:zinc ion binding"/>
    <property type="evidence" value="ECO:0007669"/>
    <property type="project" value="UniProtKB-KW"/>
</dbReference>
<gene>
    <name evidence="4" type="primary">Ervk10</name>
    <name evidence="4" type="ORF">LANLUD_R15097</name>
</gene>
<comment type="caution">
    <text evidence="4">The sequence shown here is derived from an EMBL/GenBank/DDBJ whole genome shotgun (WGS) entry which is preliminary data.</text>
</comment>
<evidence type="ECO:0000313" key="4">
    <source>
        <dbReference type="EMBL" id="NWT90945.1"/>
    </source>
</evidence>
<dbReference type="AlphaFoldDB" id="A0A7K5SHH4"/>
<evidence type="ECO:0000256" key="2">
    <source>
        <dbReference type="PROSITE-ProRule" id="PRU00047"/>
    </source>
</evidence>
<dbReference type="EMBL" id="VYXG01011569">
    <property type="protein sequence ID" value="NWT90945.1"/>
    <property type="molecule type" value="Genomic_DNA"/>
</dbReference>